<dbReference type="AlphaFoldDB" id="A0AAD7S3L6"/>
<sequence length="110" mass="12671">MCDRLVEKWWAVTAVLSDRTVTLLQDARVLQLKDEYWQLMEDIVPVLAALKCATTIMSAEKEVLISNTYPITFSLINTHLMRREEDSDRVIEFKSKVRASLGELLKSIMP</sequence>
<accession>A0AAD7S3L6</accession>
<evidence type="ECO:0000313" key="2">
    <source>
        <dbReference type="Proteomes" id="UP001221898"/>
    </source>
</evidence>
<dbReference type="Proteomes" id="UP001221898">
    <property type="component" value="Unassembled WGS sequence"/>
</dbReference>
<dbReference type="SUPFAM" id="SSF53098">
    <property type="entry name" value="Ribonuclease H-like"/>
    <property type="match status" value="1"/>
</dbReference>
<gene>
    <name evidence="1" type="ORF">AAFF_G00033570</name>
</gene>
<dbReference type="InterPro" id="IPR012337">
    <property type="entry name" value="RNaseH-like_sf"/>
</dbReference>
<keyword evidence="2" id="KW-1185">Reference proteome</keyword>
<dbReference type="EMBL" id="JAINUG010000117">
    <property type="protein sequence ID" value="KAJ8395372.1"/>
    <property type="molecule type" value="Genomic_DNA"/>
</dbReference>
<protein>
    <submittedName>
        <fullName evidence="1">Uncharacterized protein</fullName>
    </submittedName>
</protein>
<reference evidence="1" key="1">
    <citation type="journal article" date="2023" name="Science">
        <title>Genome structures resolve the early diversification of teleost fishes.</title>
        <authorList>
            <person name="Parey E."/>
            <person name="Louis A."/>
            <person name="Montfort J."/>
            <person name="Bouchez O."/>
            <person name="Roques C."/>
            <person name="Iampietro C."/>
            <person name="Lluch J."/>
            <person name="Castinel A."/>
            <person name="Donnadieu C."/>
            <person name="Desvignes T."/>
            <person name="Floi Bucao C."/>
            <person name="Jouanno E."/>
            <person name="Wen M."/>
            <person name="Mejri S."/>
            <person name="Dirks R."/>
            <person name="Jansen H."/>
            <person name="Henkel C."/>
            <person name="Chen W.J."/>
            <person name="Zahm M."/>
            <person name="Cabau C."/>
            <person name="Klopp C."/>
            <person name="Thompson A.W."/>
            <person name="Robinson-Rechavi M."/>
            <person name="Braasch I."/>
            <person name="Lecointre G."/>
            <person name="Bobe J."/>
            <person name="Postlethwait J.H."/>
            <person name="Berthelot C."/>
            <person name="Roest Crollius H."/>
            <person name="Guiguen Y."/>
        </authorList>
    </citation>
    <scope>NUCLEOTIDE SEQUENCE</scope>
    <source>
        <strain evidence="1">NC1722</strain>
    </source>
</reference>
<proteinExistence type="predicted"/>
<evidence type="ECO:0000313" key="1">
    <source>
        <dbReference type="EMBL" id="KAJ8395372.1"/>
    </source>
</evidence>
<comment type="caution">
    <text evidence="1">The sequence shown here is derived from an EMBL/GenBank/DDBJ whole genome shotgun (WGS) entry which is preliminary data.</text>
</comment>
<name>A0AAD7S3L6_9TELE</name>
<organism evidence="1 2">
    <name type="scientific">Aldrovandia affinis</name>
    <dbReference type="NCBI Taxonomy" id="143900"/>
    <lineage>
        <taxon>Eukaryota</taxon>
        <taxon>Metazoa</taxon>
        <taxon>Chordata</taxon>
        <taxon>Craniata</taxon>
        <taxon>Vertebrata</taxon>
        <taxon>Euteleostomi</taxon>
        <taxon>Actinopterygii</taxon>
        <taxon>Neopterygii</taxon>
        <taxon>Teleostei</taxon>
        <taxon>Notacanthiformes</taxon>
        <taxon>Halosauridae</taxon>
        <taxon>Aldrovandia</taxon>
    </lineage>
</organism>